<name>A0A8H5L886_9HYPO</name>
<evidence type="ECO:0000313" key="3">
    <source>
        <dbReference type="Proteomes" id="UP000546213"/>
    </source>
</evidence>
<accession>A0A8H5L886</accession>
<dbReference type="Proteomes" id="UP000546213">
    <property type="component" value="Unassembled WGS sequence"/>
</dbReference>
<organism evidence="2 3">
    <name type="scientific">Fusarium pseudocircinatum</name>
    <dbReference type="NCBI Taxonomy" id="56676"/>
    <lineage>
        <taxon>Eukaryota</taxon>
        <taxon>Fungi</taxon>
        <taxon>Dikarya</taxon>
        <taxon>Ascomycota</taxon>
        <taxon>Pezizomycotina</taxon>
        <taxon>Sordariomycetes</taxon>
        <taxon>Hypocreomycetidae</taxon>
        <taxon>Hypocreales</taxon>
        <taxon>Nectriaceae</taxon>
        <taxon>Fusarium</taxon>
        <taxon>Fusarium fujikuroi species complex</taxon>
    </lineage>
</organism>
<feature type="region of interest" description="Disordered" evidence="1">
    <location>
        <begin position="385"/>
        <end position="405"/>
    </location>
</feature>
<sequence length="1094" mass="124672">MLQPQHVIEISDDDDDDAPEIEESEWKKKLFASLNAIQAEPKLVFFKSYQEFVNPGLKIGRQQIIPLPLTDHYADIIKELSHSVQGTDTKAQNVWELDRAQFDLINPAWPSCLDRIAQEITKELDIENALLSPKRLTLQGPGPVAEQDQSLEQSDHIVGHISVCLPSEHHGGDIGVSLGGRRKTVSTAASSALDLSAIGWISPAHNLATELVSGYRLTISYIVHRFNNWQSTVPSSYVGSGRVEEVLQMWQRRHFGTKKILYKLDDKKDTGVLSLREARGRDKAVCEALSMACSEAGLYMLFAGITHEVTDDLSCKTVEKNKELDAENEVLGFDVDRQWDLEPASDDDEGMSNEYLMEEHEMTRRWHDHAVLLIPKEGLLDLVRPDGSQNTSWRPGQPTRDQEAHHPGVAPVVAMVVDDLEKNPASTIKVAENIIDKLCDSGNDTQVLCTCINPIVNWCLRSGYMPLYTTAFRKTPITVVHVLAEYLASKYEGTEDSINWKEWLHDIAKKPIREFGILYRDFSRTIMAVSPPVWKSFDEWSETIMDEKLNTELNWEYKDLEMILDLMQLRCDSTQWILSRLLPRIASGRHSESHSALLIQLLFHIYQFRNEPHFNHAKEMFKSIINHSEGELNFSPLRLEPAEEGWLVETPRHDLICGPFVRLITECHAIGAFVEASKVIEDTFSLFVAEKARWILVKDPFGVIFCLITPLIRLTTDGLSRKVPALLDTLELLVRKIIRLDLSRQSQPSGGLVFRERGCGFCEDCAELDRFLTSPQDTVWEFNAPKTRRLHIEHAIGVQKSLQALRILDQTTGTCEKLKVTKIAAQAEPDLRSWVFNYNGLKRVLEPLRGDFMRKALGEQRYQEIILLAGNKRSIGIIGSKRLSKTMFQLTDSIPFVLSFVSSGGTPLLETLKAWADPTCEEKIQPQSSWNHGQFHFISQIFAEHRDEEEWILEQCKDFQWLDAFLADPEQQKWEYSINRTHLSHLKHHLKDPIYSLKVMEAYSKVQLMITKLGTNFDKELRDWQKAFGEVESKLSGLRGDYLKGLLGDEKYKELVLLEKPGQEDLRKILASKRPLVEDGDAPLGVYTKRPRAE</sequence>
<evidence type="ECO:0000313" key="2">
    <source>
        <dbReference type="EMBL" id="KAF5585886.1"/>
    </source>
</evidence>
<proteinExistence type="predicted"/>
<reference evidence="2 3" key="1">
    <citation type="submission" date="2020-05" db="EMBL/GenBank/DDBJ databases">
        <title>Identification and distribution of gene clusters putatively required for synthesis of sphingolipid metabolism inhibitors in phylogenetically diverse species of the filamentous fungus Fusarium.</title>
        <authorList>
            <person name="Kim H.-S."/>
            <person name="Busman M."/>
            <person name="Brown D.W."/>
            <person name="Divon H."/>
            <person name="Uhlig S."/>
            <person name="Proctor R.H."/>
        </authorList>
    </citation>
    <scope>NUCLEOTIDE SEQUENCE [LARGE SCALE GENOMIC DNA]</scope>
    <source>
        <strain evidence="2 3">NRRL 36939</strain>
    </source>
</reference>
<dbReference type="EMBL" id="JAAOAS010000200">
    <property type="protein sequence ID" value="KAF5585886.1"/>
    <property type="molecule type" value="Genomic_DNA"/>
</dbReference>
<comment type="caution">
    <text evidence="2">The sequence shown here is derived from an EMBL/GenBank/DDBJ whole genome shotgun (WGS) entry which is preliminary data.</text>
</comment>
<protein>
    <submittedName>
        <fullName evidence="2">2og-fe oxygenase superfamily</fullName>
    </submittedName>
</protein>
<dbReference type="AlphaFoldDB" id="A0A8H5L886"/>
<dbReference type="OrthoDB" id="27483at2759"/>
<evidence type="ECO:0000256" key="1">
    <source>
        <dbReference type="SAM" id="MobiDB-lite"/>
    </source>
</evidence>
<keyword evidence="3" id="KW-1185">Reference proteome</keyword>
<gene>
    <name evidence="2" type="ORF">FPCIR_8107</name>
</gene>